<dbReference type="InterPro" id="IPR036047">
    <property type="entry name" value="F-box-like_dom_sf"/>
</dbReference>
<feature type="non-terminal residue" evidence="3">
    <location>
        <position position="1"/>
    </location>
</feature>
<dbReference type="EMBL" id="RWGY01000026">
    <property type="protein sequence ID" value="TVU20781.1"/>
    <property type="molecule type" value="Genomic_DNA"/>
</dbReference>
<dbReference type="Pfam" id="PF00646">
    <property type="entry name" value="F-box"/>
    <property type="match status" value="1"/>
</dbReference>
<evidence type="ECO:0000313" key="3">
    <source>
        <dbReference type="EMBL" id="TVU20781.1"/>
    </source>
</evidence>
<dbReference type="SUPFAM" id="SSF63825">
    <property type="entry name" value="YWTD domain"/>
    <property type="match status" value="1"/>
</dbReference>
<feature type="compositionally biased region" description="Low complexity" evidence="1">
    <location>
        <begin position="1"/>
        <end position="10"/>
    </location>
</feature>
<evidence type="ECO:0000259" key="2">
    <source>
        <dbReference type="PROSITE" id="PS50181"/>
    </source>
</evidence>
<name>A0A5J9UC44_9POAL</name>
<evidence type="ECO:0000256" key="1">
    <source>
        <dbReference type="SAM" id="MobiDB-lite"/>
    </source>
</evidence>
<accession>A0A5J9UC44</accession>
<dbReference type="PROSITE" id="PS50181">
    <property type="entry name" value="FBOX"/>
    <property type="match status" value="1"/>
</dbReference>
<feature type="region of interest" description="Disordered" evidence="1">
    <location>
        <begin position="1"/>
        <end position="35"/>
    </location>
</feature>
<dbReference type="OrthoDB" id="1848451at2759"/>
<dbReference type="InterPro" id="IPR017451">
    <property type="entry name" value="F-box-assoc_interact_dom"/>
</dbReference>
<evidence type="ECO:0000313" key="4">
    <source>
        <dbReference type="Proteomes" id="UP000324897"/>
    </source>
</evidence>
<feature type="region of interest" description="Disordered" evidence="1">
    <location>
        <begin position="60"/>
        <end position="86"/>
    </location>
</feature>
<sequence>LACDFSASPAHPNPSSPVSNGERRPPPLAVPGYASDKSISRRIPYVLLSLSRAVPPQRRLTKLPEMAGDCSGNRRGGRSQREPNPMDKLTDDLLIEILSRVPYRSLRRFACVSRRWRALIADPHNHRKLPQTLAGFFYHDYGRTLPYMACTGPPSIDPCLSFLPDRDREGLRLVDGCNGLLLCRCYRFAAKEEFDYLVINLATEKCVAVPVSRRSSKKVVHMARLGFEPAISSHFHVFEFQLDWPENNNNEDDENSDGEDEEDGHGRVLGVEIYSSETGLWSFKQSNWSVDIKLNPGFNSVFVQGMLYVVATSVIGAVDMEGRTWRIIDFPKSEKSPILGTDPGFIHLSQGKLHLANRDDTTRDKLVIWVLEDSNSEKWTLKHTVSFIRLVRKYHVRFGFDEFIVVAIHPDRNMVFFVFGRGKKLMSYDMDSREVHMISHLGQNCYGYLPYVPLFSESLADGQQ</sequence>
<feature type="compositionally biased region" description="Acidic residues" evidence="1">
    <location>
        <begin position="249"/>
        <end position="263"/>
    </location>
</feature>
<dbReference type="Gene3D" id="1.20.1280.50">
    <property type="match status" value="1"/>
</dbReference>
<feature type="region of interest" description="Disordered" evidence="1">
    <location>
        <begin position="245"/>
        <end position="264"/>
    </location>
</feature>
<dbReference type="PANTHER" id="PTHR35546:SF105">
    <property type="entry name" value="OS05G0139200 PROTEIN"/>
    <property type="match status" value="1"/>
</dbReference>
<dbReference type="SMART" id="SM00256">
    <property type="entry name" value="FBOX"/>
    <property type="match status" value="1"/>
</dbReference>
<gene>
    <name evidence="3" type="ORF">EJB05_30377</name>
</gene>
<dbReference type="InterPro" id="IPR055290">
    <property type="entry name" value="At3g26010-like"/>
</dbReference>
<dbReference type="PANTHER" id="PTHR35546">
    <property type="entry name" value="F-BOX PROTEIN INTERACTION DOMAIN PROTEIN-RELATED"/>
    <property type="match status" value="1"/>
</dbReference>
<dbReference type="Proteomes" id="UP000324897">
    <property type="component" value="Unassembled WGS sequence"/>
</dbReference>
<dbReference type="Pfam" id="PF24750">
    <property type="entry name" value="b-prop_At3g26010-like"/>
    <property type="match status" value="1"/>
</dbReference>
<organism evidence="3 4">
    <name type="scientific">Eragrostis curvula</name>
    <name type="common">weeping love grass</name>
    <dbReference type="NCBI Taxonomy" id="38414"/>
    <lineage>
        <taxon>Eukaryota</taxon>
        <taxon>Viridiplantae</taxon>
        <taxon>Streptophyta</taxon>
        <taxon>Embryophyta</taxon>
        <taxon>Tracheophyta</taxon>
        <taxon>Spermatophyta</taxon>
        <taxon>Magnoliopsida</taxon>
        <taxon>Liliopsida</taxon>
        <taxon>Poales</taxon>
        <taxon>Poaceae</taxon>
        <taxon>PACMAD clade</taxon>
        <taxon>Chloridoideae</taxon>
        <taxon>Eragrostideae</taxon>
        <taxon>Eragrostidinae</taxon>
        <taxon>Eragrostis</taxon>
    </lineage>
</organism>
<feature type="domain" description="F-box" evidence="2">
    <location>
        <begin position="83"/>
        <end position="129"/>
    </location>
</feature>
<dbReference type="InterPro" id="IPR001810">
    <property type="entry name" value="F-box_dom"/>
</dbReference>
<dbReference type="Gramene" id="TVU20781">
    <property type="protein sequence ID" value="TVU20781"/>
    <property type="gene ID" value="EJB05_30377"/>
</dbReference>
<dbReference type="NCBIfam" id="TIGR01640">
    <property type="entry name" value="F_box_assoc_1"/>
    <property type="match status" value="1"/>
</dbReference>
<protein>
    <recommendedName>
        <fullName evidence="2">F-box domain-containing protein</fullName>
    </recommendedName>
</protein>
<dbReference type="SUPFAM" id="SSF81383">
    <property type="entry name" value="F-box domain"/>
    <property type="match status" value="1"/>
</dbReference>
<dbReference type="InterPro" id="IPR056592">
    <property type="entry name" value="Beta-prop_At3g26010-like"/>
</dbReference>
<reference evidence="3 4" key="1">
    <citation type="journal article" date="2019" name="Sci. Rep.">
        <title>A high-quality genome of Eragrostis curvula grass provides insights into Poaceae evolution and supports new strategies to enhance forage quality.</title>
        <authorList>
            <person name="Carballo J."/>
            <person name="Santos B.A.C.M."/>
            <person name="Zappacosta D."/>
            <person name="Garbus I."/>
            <person name="Selva J.P."/>
            <person name="Gallo C.A."/>
            <person name="Diaz A."/>
            <person name="Albertini E."/>
            <person name="Caccamo M."/>
            <person name="Echenique V."/>
        </authorList>
    </citation>
    <scope>NUCLEOTIDE SEQUENCE [LARGE SCALE GENOMIC DNA]</scope>
    <source>
        <strain evidence="4">cv. Victoria</strain>
        <tissue evidence="3">Leaf</tissue>
    </source>
</reference>
<comment type="caution">
    <text evidence="3">The sequence shown here is derived from an EMBL/GenBank/DDBJ whole genome shotgun (WGS) entry which is preliminary data.</text>
</comment>
<keyword evidence="4" id="KW-1185">Reference proteome</keyword>
<dbReference type="AlphaFoldDB" id="A0A5J9UC44"/>
<proteinExistence type="predicted"/>